<sequence>MRIFVGAAGEALARSLEAALPEAEVCCRGSAEELLRDTRILPPDVGVLQAGLTSALPLSELLTILRARPELAHTHWVALGGAAEMTACAQAGADCVLPANVPSEMLTAVVRTLAARAASARALIGEVQQARARLADTERDERSRDQLVHMLVHDLKNPLGAVLGLLELVEETGAQQIPKNLLNMISLAREEAQHVLYLAANMLDVRKMQAGKMRLDLQALGHADLEDILARAATDVGTALRERRFETDLRPLPPFQADPEVLRRVFANLISNAVKHTRVQGRVWVTARQEGPLVRFEVRDNGEGIPAEDLPRLFSAFEQARVTLQTRFDTGMGLAFCKLAVEQHGGRIFVQSRRGEGSCFYFTLPVLEAEPDDGVLLVE</sequence>
<dbReference type="SUPFAM" id="SSF47384">
    <property type="entry name" value="Homodimeric domain of signal transducing histidine kinase"/>
    <property type="match status" value="1"/>
</dbReference>
<dbReference type="EMBL" id="JACHHG010000001">
    <property type="protein sequence ID" value="MBB6096988.1"/>
    <property type="molecule type" value="Genomic_DNA"/>
</dbReference>
<comment type="catalytic activity">
    <reaction evidence="1">
        <text>ATP + protein L-histidine = ADP + protein N-phospho-L-histidine.</text>
        <dbReference type="EC" id="2.7.13.3"/>
    </reaction>
</comment>
<evidence type="ECO:0000313" key="7">
    <source>
        <dbReference type="EMBL" id="MBB6096988.1"/>
    </source>
</evidence>
<evidence type="ECO:0000256" key="2">
    <source>
        <dbReference type="ARBA" id="ARBA00012438"/>
    </source>
</evidence>
<evidence type="ECO:0000256" key="4">
    <source>
        <dbReference type="ARBA" id="ARBA00022679"/>
    </source>
</evidence>
<keyword evidence="4" id="KW-0808">Transferase</keyword>
<organism evidence="7 8">
    <name type="scientific">Deinobacterium chartae</name>
    <dbReference type="NCBI Taxonomy" id="521158"/>
    <lineage>
        <taxon>Bacteria</taxon>
        <taxon>Thermotogati</taxon>
        <taxon>Deinococcota</taxon>
        <taxon>Deinococci</taxon>
        <taxon>Deinococcales</taxon>
        <taxon>Deinococcaceae</taxon>
        <taxon>Deinobacterium</taxon>
    </lineage>
</organism>
<dbReference type="SMART" id="SM00387">
    <property type="entry name" value="HATPase_c"/>
    <property type="match status" value="1"/>
</dbReference>
<dbReference type="InterPro" id="IPR003661">
    <property type="entry name" value="HisK_dim/P_dom"/>
</dbReference>
<gene>
    <name evidence="7" type="ORF">HNR42_000400</name>
</gene>
<dbReference type="Proteomes" id="UP000569951">
    <property type="component" value="Unassembled WGS sequence"/>
</dbReference>
<dbReference type="Pfam" id="PF00512">
    <property type="entry name" value="HisKA"/>
    <property type="match status" value="1"/>
</dbReference>
<dbReference type="InterPro" id="IPR011006">
    <property type="entry name" value="CheY-like_superfamily"/>
</dbReference>
<keyword evidence="5 7" id="KW-0418">Kinase</keyword>
<dbReference type="SUPFAM" id="SSF52172">
    <property type="entry name" value="CheY-like"/>
    <property type="match status" value="1"/>
</dbReference>
<dbReference type="RefSeq" id="WP_183983938.1">
    <property type="nucleotide sequence ID" value="NZ_JACHHG010000001.1"/>
</dbReference>
<dbReference type="GO" id="GO:0005886">
    <property type="term" value="C:plasma membrane"/>
    <property type="evidence" value="ECO:0007669"/>
    <property type="project" value="TreeGrafter"/>
</dbReference>
<dbReference type="Gene3D" id="3.30.565.10">
    <property type="entry name" value="Histidine kinase-like ATPase, C-terminal domain"/>
    <property type="match status" value="1"/>
</dbReference>
<proteinExistence type="predicted"/>
<dbReference type="PANTHER" id="PTHR43047">
    <property type="entry name" value="TWO-COMPONENT HISTIDINE PROTEIN KINASE"/>
    <property type="match status" value="1"/>
</dbReference>
<dbReference type="CDD" id="cd00082">
    <property type="entry name" value="HisKA"/>
    <property type="match status" value="1"/>
</dbReference>
<comment type="caution">
    <text evidence="7">The sequence shown here is derived from an EMBL/GenBank/DDBJ whole genome shotgun (WGS) entry which is preliminary data.</text>
</comment>
<keyword evidence="3" id="KW-0597">Phosphoprotein</keyword>
<dbReference type="InterPro" id="IPR003594">
    <property type="entry name" value="HATPase_dom"/>
</dbReference>
<dbReference type="GO" id="GO:0000155">
    <property type="term" value="F:phosphorelay sensor kinase activity"/>
    <property type="evidence" value="ECO:0007669"/>
    <property type="project" value="InterPro"/>
</dbReference>
<feature type="domain" description="Histidine kinase" evidence="6">
    <location>
        <begin position="150"/>
        <end position="368"/>
    </location>
</feature>
<protein>
    <recommendedName>
        <fullName evidence="2">histidine kinase</fullName>
        <ecNumber evidence="2">2.7.13.3</ecNumber>
    </recommendedName>
</protein>
<dbReference type="PRINTS" id="PR00344">
    <property type="entry name" value="BCTRLSENSOR"/>
</dbReference>
<dbReference type="CDD" id="cd00075">
    <property type="entry name" value="HATPase"/>
    <property type="match status" value="1"/>
</dbReference>
<dbReference type="AlphaFoldDB" id="A0A841HYG9"/>
<dbReference type="EC" id="2.7.13.3" evidence="2"/>
<dbReference type="Gene3D" id="1.10.287.130">
    <property type="match status" value="1"/>
</dbReference>
<dbReference type="InterPro" id="IPR036890">
    <property type="entry name" value="HATPase_C_sf"/>
</dbReference>
<dbReference type="SMART" id="SM00388">
    <property type="entry name" value="HisKA"/>
    <property type="match status" value="1"/>
</dbReference>
<accession>A0A841HYG9</accession>
<dbReference type="SUPFAM" id="SSF55874">
    <property type="entry name" value="ATPase domain of HSP90 chaperone/DNA topoisomerase II/histidine kinase"/>
    <property type="match status" value="1"/>
</dbReference>
<dbReference type="GO" id="GO:0009927">
    <property type="term" value="F:histidine phosphotransfer kinase activity"/>
    <property type="evidence" value="ECO:0007669"/>
    <property type="project" value="TreeGrafter"/>
</dbReference>
<dbReference type="InterPro" id="IPR036097">
    <property type="entry name" value="HisK_dim/P_sf"/>
</dbReference>
<dbReference type="PANTHER" id="PTHR43047:SF72">
    <property type="entry name" value="OSMOSENSING HISTIDINE PROTEIN KINASE SLN1"/>
    <property type="match status" value="1"/>
</dbReference>
<name>A0A841HYG9_9DEIO</name>
<evidence type="ECO:0000313" key="8">
    <source>
        <dbReference type="Proteomes" id="UP000569951"/>
    </source>
</evidence>
<reference evidence="7 8" key="1">
    <citation type="submission" date="2020-08" db="EMBL/GenBank/DDBJ databases">
        <title>Genomic Encyclopedia of Type Strains, Phase IV (KMG-IV): sequencing the most valuable type-strain genomes for metagenomic binning, comparative biology and taxonomic classification.</title>
        <authorList>
            <person name="Goeker M."/>
        </authorList>
    </citation>
    <scope>NUCLEOTIDE SEQUENCE [LARGE SCALE GENOMIC DNA]</scope>
    <source>
        <strain evidence="7 8">DSM 21458</strain>
    </source>
</reference>
<dbReference type="PROSITE" id="PS50109">
    <property type="entry name" value="HIS_KIN"/>
    <property type="match status" value="1"/>
</dbReference>
<dbReference type="InterPro" id="IPR005467">
    <property type="entry name" value="His_kinase_dom"/>
</dbReference>
<evidence type="ECO:0000256" key="1">
    <source>
        <dbReference type="ARBA" id="ARBA00000085"/>
    </source>
</evidence>
<evidence type="ECO:0000256" key="5">
    <source>
        <dbReference type="ARBA" id="ARBA00022777"/>
    </source>
</evidence>
<evidence type="ECO:0000259" key="6">
    <source>
        <dbReference type="PROSITE" id="PS50109"/>
    </source>
</evidence>
<evidence type="ECO:0000256" key="3">
    <source>
        <dbReference type="ARBA" id="ARBA00022553"/>
    </source>
</evidence>
<dbReference type="FunFam" id="3.30.565.10:FF:000006">
    <property type="entry name" value="Sensor histidine kinase WalK"/>
    <property type="match status" value="1"/>
</dbReference>
<dbReference type="InterPro" id="IPR004358">
    <property type="entry name" value="Sig_transdc_His_kin-like_C"/>
</dbReference>
<keyword evidence="8" id="KW-1185">Reference proteome</keyword>
<dbReference type="Pfam" id="PF02518">
    <property type="entry name" value="HATPase_c"/>
    <property type="match status" value="1"/>
</dbReference>